<evidence type="ECO:0000313" key="2">
    <source>
        <dbReference type="Proteomes" id="UP000275408"/>
    </source>
</evidence>
<evidence type="ECO:0000313" key="1">
    <source>
        <dbReference type="EMBL" id="RMX46802.1"/>
    </source>
</evidence>
<name>A0A3M6TZJ3_POCDA</name>
<proteinExistence type="predicted"/>
<feature type="non-terminal residue" evidence="1">
    <location>
        <position position="1"/>
    </location>
</feature>
<accession>A0A3M6TZJ3</accession>
<organism evidence="1 2">
    <name type="scientific">Pocillopora damicornis</name>
    <name type="common">Cauliflower coral</name>
    <name type="synonym">Millepora damicornis</name>
    <dbReference type="NCBI Taxonomy" id="46731"/>
    <lineage>
        <taxon>Eukaryota</taxon>
        <taxon>Metazoa</taxon>
        <taxon>Cnidaria</taxon>
        <taxon>Anthozoa</taxon>
        <taxon>Hexacorallia</taxon>
        <taxon>Scleractinia</taxon>
        <taxon>Astrocoeniina</taxon>
        <taxon>Pocilloporidae</taxon>
        <taxon>Pocillopora</taxon>
    </lineage>
</organism>
<dbReference type="AlphaFoldDB" id="A0A3M6TZJ3"/>
<dbReference type="Proteomes" id="UP000275408">
    <property type="component" value="Unassembled WGS sequence"/>
</dbReference>
<sequence>FRVNFGLQKLATFSKSYAVLEQPFWSNRLVETDFLKSLSQITEDYLDKTACLQAITDVNISNTDLIMVATKICHTIPVLKDPKPAPFLYYHDFLAVFLIARLLRNTVQNIVRLHNDYFFLVQEVFFLMKRRLQNIKGYQRRKVPSRNSSDRQEEVYLMEKDWKSSMLFCLERQKARNKTLQP</sequence>
<gene>
    <name evidence="1" type="ORF">pdam_00025134</name>
</gene>
<keyword evidence="2" id="KW-1185">Reference proteome</keyword>
<reference evidence="1 2" key="1">
    <citation type="journal article" date="2018" name="Sci. Rep.">
        <title>Comparative analysis of the Pocillopora damicornis genome highlights role of immune system in coral evolution.</title>
        <authorList>
            <person name="Cunning R."/>
            <person name="Bay R.A."/>
            <person name="Gillette P."/>
            <person name="Baker A.C."/>
            <person name="Traylor-Knowles N."/>
        </authorList>
    </citation>
    <scope>NUCLEOTIDE SEQUENCE [LARGE SCALE GENOMIC DNA]</scope>
    <source>
        <strain evidence="1">RSMAS</strain>
        <tissue evidence="1">Whole animal</tissue>
    </source>
</reference>
<comment type="caution">
    <text evidence="1">The sequence shown here is derived from an EMBL/GenBank/DDBJ whole genome shotgun (WGS) entry which is preliminary data.</text>
</comment>
<protein>
    <submittedName>
        <fullName evidence="1">Uncharacterized protein</fullName>
    </submittedName>
</protein>
<dbReference type="EMBL" id="RCHS01002564">
    <property type="protein sequence ID" value="RMX46802.1"/>
    <property type="molecule type" value="Genomic_DNA"/>
</dbReference>